<reference evidence="1 2" key="1">
    <citation type="journal article" date="2015" name="Genome Announc.">
        <title>Complete genome sequences for 35 biothreat assay-relevant bacillus species.</title>
        <authorList>
            <person name="Johnson S.L."/>
            <person name="Daligault H.E."/>
            <person name="Davenport K.W."/>
            <person name="Jaissle J."/>
            <person name="Frey K.G."/>
            <person name="Ladner J.T."/>
            <person name="Broomall S.M."/>
            <person name="Bishop-Lilly K.A."/>
            <person name="Bruce D.C."/>
            <person name="Gibbons H.S."/>
            <person name="Coyne S.R."/>
            <person name="Lo C.C."/>
            <person name="Meincke L."/>
            <person name="Munk A.C."/>
            <person name="Koroleva G.I."/>
            <person name="Rosenzweig C.N."/>
            <person name="Palacios G.F."/>
            <person name="Redden C.L."/>
            <person name="Minogue T.D."/>
            <person name="Chain P.S."/>
        </authorList>
    </citation>
    <scope>NUCLEOTIDE SEQUENCE [LARGE SCALE GENOMIC DNA]</scope>
    <source>
        <strain evidence="2">ATCC 14581 / DSM 32 / JCM 2506 / NBRC 15308 / NCIMB 9376 / NCTC 10342 / NRRL B-14308 / VKM B-512</strain>
    </source>
</reference>
<evidence type="ECO:0000313" key="1">
    <source>
        <dbReference type="EMBL" id="AJI20652.1"/>
    </source>
</evidence>
<dbReference type="EMBL" id="CP009920">
    <property type="protein sequence ID" value="AJI20652.1"/>
    <property type="molecule type" value="Genomic_DNA"/>
</dbReference>
<dbReference type="InterPro" id="IPR011330">
    <property type="entry name" value="Glyco_hydro/deAcase_b/a-brl"/>
</dbReference>
<dbReference type="NCBIfam" id="TIGR02764">
    <property type="entry name" value="spore_ybaN_pdaB"/>
    <property type="match status" value="1"/>
</dbReference>
<protein>
    <submittedName>
        <fullName evidence="1">Polysaccharide deacetylase family sporulation protein PdaB</fullName>
    </submittedName>
</protein>
<dbReference type="GO" id="GO:0016810">
    <property type="term" value="F:hydrolase activity, acting on carbon-nitrogen (but not peptide) bonds"/>
    <property type="evidence" value="ECO:0007669"/>
    <property type="project" value="InterPro"/>
</dbReference>
<dbReference type="Proteomes" id="UP000031829">
    <property type="component" value="Chromosome"/>
</dbReference>
<dbReference type="Gene3D" id="3.20.20.370">
    <property type="entry name" value="Glycoside hydrolase/deacetylase"/>
    <property type="match status" value="1"/>
</dbReference>
<dbReference type="GO" id="GO:0016020">
    <property type="term" value="C:membrane"/>
    <property type="evidence" value="ECO:0007669"/>
    <property type="project" value="TreeGrafter"/>
</dbReference>
<accession>A0A0B6AHX4</accession>
<dbReference type="PANTHER" id="PTHR10587">
    <property type="entry name" value="GLYCOSYL TRANSFERASE-RELATED"/>
    <property type="match status" value="1"/>
</dbReference>
<evidence type="ECO:0000313" key="2">
    <source>
        <dbReference type="Proteomes" id="UP000031829"/>
    </source>
</evidence>
<dbReference type="KEGG" id="bmeg:BG04_2450"/>
<proteinExistence type="predicted"/>
<dbReference type="InterPro" id="IPR002509">
    <property type="entry name" value="NODB_dom"/>
</dbReference>
<dbReference type="SUPFAM" id="SSF88713">
    <property type="entry name" value="Glycoside hydrolase/deacetylase"/>
    <property type="match status" value="1"/>
</dbReference>
<dbReference type="InterPro" id="IPR050248">
    <property type="entry name" value="Polysacc_deacetylase_ArnD"/>
</dbReference>
<dbReference type="InterPro" id="IPR014132">
    <property type="entry name" value="PdaB-like"/>
</dbReference>
<name>A0A0B6AHX4_PRIM2</name>
<dbReference type="GO" id="GO:0005975">
    <property type="term" value="P:carbohydrate metabolic process"/>
    <property type="evidence" value="ECO:0007669"/>
    <property type="project" value="InterPro"/>
</dbReference>
<sequence length="254" mass="28758">MNMFYTIRAKRIKQTMLIVVAAFFTSFFLYAQQTFHFPVFSTDNGPRAVYKADDKNSEIALTFNISWGDERAIPILNELKKQHIEHATFFLSASWAERHPDVVELIKKDGHEIGTMGYDYTSYTSLKPNEIRQDLAKSKKVFDSLGLKDVHLLRPPNGQFNKDILKLTADIGYTIVHWSIDSKDWTNPGVEKIVSNVTKPLDGGDIILLHASDSAQQTAKAIPYIKHSLQNKKVSNVSVSTLISNSKTQVKDIR</sequence>
<gene>
    <name evidence="1" type="primary">pdaB</name>
    <name evidence="1" type="ORF">BG04_2450</name>
</gene>
<dbReference type="AlphaFoldDB" id="A0A0B6AHX4"/>
<dbReference type="HOGENOM" id="CLU_021264_0_2_9"/>
<dbReference type="PROSITE" id="PS51677">
    <property type="entry name" value="NODB"/>
    <property type="match status" value="1"/>
</dbReference>
<dbReference type="PANTHER" id="PTHR10587:SF128">
    <property type="entry name" value="POLYSACCHARIDE DEACETYLASE PDAB-RELATED"/>
    <property type="match status" value="1"/>
</dbReference>
<dbReference type="RefSeq" id="WP_034654897.1">
    <property type="nucleotide sequence ID" value="NZ_BCVB01000017.1"/>
</dbReference>
<dbReference type="GeneID" id="93640520"/>
<organism evidence="1 2">
    <name type="scientific">Priestia megaterium (strain ATCC 14581 / DSM 32 / CCUG 1817 / JCM 2506 / NBRC 15308 / NCIMB 9376 / NCTC 10342 / NRRL B-14308 / VKM B-512 / Ford 19)</name>
    <name type="common">Bacillus megaterium</name>
    <dbReference type="NCBI Taxonomy" id="1348623"/>
    <lineage>
        <taxon>Bacteria</taxon>
        <taxon>Bacillati</taxon>
        <taxon>Bacillota</taxon>
        <taxon>Bacilli</taxon>
        <taxon>Bacillales</taxon>
        <taxon>Bacillaceae</taxon>
        <taxon>Priestia</taxon>
    </lineage>
</organism>
<dbReference type="Pfam" id="PF01522">
    <property type="entry name" value="Polysacc_deac_1"/>
    <property type="match status" value="1"/>
</dbReference>